<dbReference type="AlphaFoldDB" id="A0A9W9JMF4"/>
<evidence type="ECO:0000313" key="3">
    <source>
        <dbReference type="Proteomes" id="UP001150904"/>
    </source>
</evidence>
<dbReference type="GeneID" id="83182221"/>
<protein>
    <submittedName>
        <fullName evidence="2">Uncharacterized protein</fullName>
    </submittedName>
</protein>
<gene>
    <name evidence="2" type="ORF">N7498_007858</name>
</gene>
<dbReference type="Proteomes" id="UP001150904">
    <property type="component" value="Unassembled WGS sequence"/>
</dbReference>
<comment type="caution">
    <text evidence="2">The sequence shown here is derived from an EMBL/GenBank/DDBJ whole genome shotgun (WGS) entry which is preliminary data.</text>
</comment>
<accession>A0A9W9JMF4</accession>
<reference evidence="2" key="2">
    <citation type="journal article" date="2023" name="IMA Fungus">
        <title>Comparative genomic study of the Penicillium genus elucidates a diverse pangenome and 15 lateral gene transfer events.</title>
        <authorList>
            <person name="Petersen C."/>
            <person name="Sorensen T."/>
            <person name="Nielsen M.R."/>
            <person name="Sondergaard T.E."/>
            <person name="Sorensen J.L."/>
            <person name="Fitzpatrick D.A."/>
            <person name="Frisvad J.C."/>
            <person name="Nielsen K.L."/>
        </authorList>
    </citation>
    <scope>NUCLEOTIDE SEQUENCE</scope>
    <source>
        <strain evidence="2">IBT 15544</strain>
    </source>
</reference>
<dbReference type="OrthoDB" id="4463754at2759"/>
<evidence type="ECO:0000313" key="2">
    <source>
        <dbReference type="EMBL" id="KAJ5198741.1"/>
    </source>
</evidence>
<feature type="compositionally biased region" description="Low complexity" evidence="1">
    <location>
        <begin position="1"/>
        <end position="17"/>
    </location>
</feature>
<keyword evidence="3" id="KW-1185">Reference proteome</keyword>
<name>A0A9W9JMF4_9EURO</name>
<evidence type="ECO:0000256" key="1">
    <source>
        <dbReference type="SAM" id="MobiDB-lite"/>
    </source>
</evidence>
<proteinExistence type="predicted"/>
<dbReference type="EMBL" id="JAPQKR010000014">
    <property type="protein sequence ID" value="KAJ5198741.1"/>
    <property type="molecule type" value="Genomic_DNA"/>
</dbReference>
<organism evidence="2 3">
    <name type="scientific">Penicillium cinerascens</name>
    <dbReference type="NCBI Taxonomy" id="70096"/>
    <lineage>
        <taxon>Eukaryota</taxon>
        <taxon>Fungi</taxon>
        <taxon>Dikarya</taxon>
        <taxon>Ascomycota</taxon>
        <taxon>Pezizomycotina</taxon>
        <taxon>Eurotiomycetes</taxon>
        <taxon>Eurotiomycetidae</taxon>
        <taxon>Eurotiales</taxon>
        <taxon>Aspergillaceae</taxon>
        <taxon>Penicillium</taxon>
    </lineage>
</organism>
<reference evidence="2" key="1">
    <citation type="submission" date="2022-12" db="EMBL/GenBank/DDBJ databases">
        <authorList>
            <person name="Petersen C."/>
        </authorList>
    </citation>
    <scope>NUCLEOTIDE SEQUENCE</scope>
    <source>
        <strain evidence="2">IBT 15544</strain>
    </source>
</reference>
<dbReference type="RefSeq" id="XP_058307169.1">
    <property type="nucleotide sequence ID" value="XM_058454920.1"/>
</dbReference>
<feature type="region of interest" description="Disordered" evidence="1">
    <location>
        <begin position="1"/>
        <end position="35"/>
    </location>
</feature>
<sequence>MSAGSASSSVYSRSTDSVKIHGPPVHRRTGSNVPPEPDCPHITAADHHIGDARGFSTALESTASRLQIAKKDRPSTDHEWQISLLDELTGIRWENEFYGACSDLYDELVLAVTQASRELLSQSQSYLRDYLSEQDSGTVNRGFLLQGARKLNTALQNSQACQAAALQSWIDKWEQAPGARKSVRWL</sequence>